<protein>
    <recommendedName>
        <fullName evidence="6">Anaphase-promoting complex subunit 4 WD40 domain-containing protein</fullName>
    </recommendedName>
</protein>
<dbReference type="PROSITE" id="PS00678">
    <property type="entry name" value="WD_REPEATS_1"/>
    <property type="match status" value="1"/>
</dbReference>
<feature type="repeat" description="WD" evidence="3">
    <location>
        <begin position="116"/>
        <end position="157"/>
    </location>
</feature>
<dbReference type="Gene3D" id="2.130.10.10">
    <property type="entry name" value="YVTN repeat-like/Quinoprotein amine dehydrogenase"/>
    <property type="match status" value="4"/>
</dbReference>
<dbReference type="SUPFAM" id="SSF50998">
    <property type="entry name" value="Quinoprotein alcohol dehydrogenase-like"/>
    <property type="match status" value="1"/>
</dbReference>
<keyword evidence="5" id="KW-1185">Reference proteome</keyword>
<sequence>MRITEAFSLLYDCERVVRAFYSIIDTSFLQMYSTIALFAPIESPLRLHAAKAAQTAIDVRIGVETTWSAILASPIAGSRYIRALSFSPDGMYLACGDEYGSIQVLNAHTGAQRQILGLDYGSVSNISFSPTGKEILSSSNDNAVAIWDITTGGCIYACQERPLLAQSTAWSLNGALAAFHGDLDTVKILDFTCTEKVAVLQLAASVLHVVFAPDGDLLCGSVDGKCTIWDTKSINGDTMAVMKPTRTLKHASWVTALSVRPDNCLVACGLRSGEIVLWRKVDGHRVRSLPGESEVLSLTFYANGLLAAAYSSTSCVLWDLSMSAPVKILNNSSHVNADAIAFSSDGLYIAQSVGGSVQILQWGEEHAKEANTSTQIAVRLKRRLRRYTRNPLANPPTVDPFESDDPPKCLLLGTISSTTTPFVFAAYKNKLQLWDVSDGRFTRTIEHFSSDSKPSLCAALSPTGHLIVCTGPRSKIFVWETQTGQHLTTFAGHSSWINTIVFTHDEQHLLSASEDGTIRRWKIRANLSEKSSEVLFQSRGNGVHRLATSSSGQWMLSSMRRINATSPPNTSSSDLLAKPSRQAMKTNYGSYNWLQMHDETGRVVWVENHAHPVASVAFSEDCTRALAGNDKGDVFIYNISQLTSHNRTSSSSPPALVVPEYKLSSGGTRPVRNVSFSPDNMGIIAERSYTSIPLELRPSHKRSADPASMAVYYFDDEWLWRVDLDSDSRRLCYIPPSLWPDSLYDAVLASSWSSQPGHIVAYFTSEHRLVVIDASRC</sequence>
<organism evidence="4 5">
    <name type="scientific">Pycnoporus cinnabarinus</name>
    <name type="common">Cinnabar-red polypore</name>
    <name type="synonym">Trametes cinnabarina</name>
    <dbReference type="NCBI Taxonomy" id="5643"/>
    <lineage>
        <taxon>Eukaryota</taxon>
        <taxon>Fungi</taxon>
        <taxon>Dikarya</taxon>
        <taxon>Basidiomycota</taxon>
        <taxon>Agaricomycotina</taxon>
        <taxon>Agaricomycetes</taxon>
        <taxon>Polyporales</taxon>
        <taxon>Polyporaceae</taxon>
        <taxon>Trametes</taxon>
    </lineage>
</organism>
<dbReference type="HOGENOM" id="CLU_418640_0_0_1"/>
<dbReference type="PROSITE" id="PS50294">
    <property type="entry name" value="WD_REPEATS_REGION"/>
    <property type="match status" value="2"/>
</dbReference>
<dbReference type="OMA" id="ASAMCAK"/>
<dbReference type="InterPro" id="IPR011047">
    <property type="entry name" value="Quinoprotein_ADH-like_sf"/>
</dbReference>
<evidence type="ECO:0008006" key="6">
    <source>
        <dbReference type="Google" id="ProtNLM"/>
    </source>
</evidence>
<reference evidence="4" key="1">
    <citation type="submission" date="2014-01" db="EMBL/GenBank/DDBJ databases">
        <title>The genome of the white-rot fungus Pycnoporus cinnabarinus: a basidiomycete model with a versatile arsenal for lignocellulosic biomass breakdown.</title>
        <authorList>
            <person name="Levasseur A."/>
            <person name="Lomascolo A."/>
            <person name="Ruiz-Duenas F.J."/>
            <person name="Uzan E."/>
            <person name="Piumi F."/>
            <person name="Kues U."/>
            <person name="Ram A.F.J."/>
            <person name="Murat C."/>
            <person name="Haon M."/>
            <person name="Benoit I."/>
            <person name="Arfi Y."/>
            <person name="Chevret D."/>
            <person name="Drula E."/>
            <person name="Kwon M.J."/>
            <person name="Gouret P."/>
            <person name="Lesage-Meessen L."/>
            <person name="Lombard V."/>
            <person name="Mariette J."/>
            <person name="Noirot C."/>
            <person name="Park J."/>
            <person name="Patyshakuliyeva A."/>
            <person name="Wieneger R.A.B."/>
            <person name="Wosten H.A.B."/>
            <person name="Martin F."/>
            <person name="Coutinho P.M."/>
            <person name="de Vries R."/>
            <person name="Martinez A.T."/>
            <person name="Klopp C."/>
            <person name="Pontarotti P."/>
            <person name="Henrissat B."/>
            <person name="Record E."/>
        </authorList>
    </citation>
    <scope>NUCLEOTIDE SEQUENCE [LARGE SCALE GENOMIC DNA]</scope>
    <source>
        <strain evidence="4">BRFM137</strain>
    </source>
</reference>
<dbReference type="STRING" id="5643.A0A060SVK7"/>
<dbReference type="SMART" id="SM00320">
    <property type="entry name" value="WD40"/>
    <property type="match status" value="8"/>
</dbReference>
<evidence type="ECO:0000313" key="4">
    <source>
        <dbReference type="EMBL" id="CDO76518.1"/>
    </source>
</evidence>
<dbReference type="PROSITE" id="PS50082">
    <property type="entry name" value="WD_REPEATS_2"/>
    <property type="match status" value="2"/>
</dbReference>
<keyword evidence="2" id="KW-0677">Repeat</keyword>
<dbReference type="InterPro" id="IPR019775">
    <property type="entry name" value="WD40_repeat_CS"/>
</dbReference>
<evidence type="ECO:0000256" key="1">
    <source>
        <dbReference type="ARBA" id="ARBA00022574"/>
    </source>
</evidence>
<evidence type="ECO:0000313" key="5">
    <source>
        <dbReference type="Proteomes" id="UP000029665"/>
    </source>
</evidence>
<dbReference type="SUPFAM" id="SSF82171">
    <property type="entry name" value="DPP6 N-terminal domain-like"/>
    <property type="match status" value="1"/>
</dbReference>
<dbReference type="PANTHER" id="PTHR19848:SF8">
    <property type="entry name" value="F-BOX AND WD REPEAT DOMAIN CONTAINING 7"/>
    <property type="match status" value="1"/>
</dbReference>
<proteinExistence type="predicted"/>
<dbReference type="InterPro" id="IPR015943">
    <property type="entry name" value="WD40/YVTN_repeat-like_dom_sf"/>
</dbReference>
<dbReference type="Proteomes" id="UP000029665">
    <property type="component" value="Unassembled WGS sequence"/>
</dbReference>
<keyword evidence="1 3" id="KW-0853">WD repeat</keyword>
<name>A0A060SVK7_PYCCI</name>
<dbReference type="PRINTS" id="PR00320">
    <property type="entry name" value="GPROTEINBRPT"/>
</dbReference>
<dbReference type="Pfam" id="PF00400">
    <property type="entry name" value="WD40"/>
    <property type="match status" value="5"/>
</dbReference>
<evidence type="ECO:0000256" key="2">
    <source>
        <dbReference type="ARBA" id="ARBA00022737"/>
    </source>
</evidence>
<feature type="repeat" description="WD" evidence="3">
    <location>
        <begin position="490"/>
        <end position="531"/>
    </location>
</feature>
<gene>
    <name evidence="4" type="ORF">BN946_scf184712.g8</name>
</gene>
<dbReference type="EMBL" id="CCBP010000383">
    <property type="protein sequence ID" value="CDO76518.1"/>
    <property type="molecule type" value="Genomic_DNA"/>
</dbReference>
<dbReference type="InterPro" id="IPR020472">
    <property type="entry name" value="WD40_PAC1"/>
</dbReference>
<accession>A0A060SVK7</accession>
<comment type="caution">
    <text evidence="4">The sequence shown here is derived from an EMBL/GenBank/DDBJ whole genome shotgun (WGS) entry which is preliminary data.</text>
</comment>
<evidence type="ECO:0000256" key="3">
    <source>
        <dbReference type="PROSITE-ProRule" id="PRU00221"/>
    </source>
</evidence>
<dbReference type="AlphaFoldDB" id="A0A060SVK7"/>
<dbReference type="InterPro" id="IPR001680">
    <property type="entry name" value="WD40_rpt"/>
</dbReference>
<dbReference type="OrthoDB" id="2752433at2759"/>
<dbReference type="PANTHER" id="PTHR19848">
    <property type="entry name" value="WD40 REPEAT PROTEIN"/>
    <property type="match status" value="1"/>
</dbReference>